<evidence type="ECO:0000313" key="2">
    <source>
        <dbReference type="EMBL" id="RAU84303.1"/>
    </source>
</evidence>
<feature type="transmembrane region" description="Helical" evidence="1">
    <location>
        <begin position="141"/>
        <end position="158"/>
    </location>
</feature>
<feature type="transmembrane region" description="Helical" evidence="1">
    <location>
        <begin position="111"/>
        <end position="129"/>
    </location>
</feature>
<dbReference type="EMBL" id="QMDV01000001">
    <property type="protein sequence ID" value="RAU84303.1"/>
    <property type="molecule type" value="Genomic_DNA"/>
</dbReference>
<keyword evidence="1" id="KW-1133">Transmembrane helix</keyword>
<feature type="transmembrane region" description="Helical" evidence="1">
    <location>
        <begin position="72"/>
        <end position="99"/>
    </location>
</feature>
<sequence>MPETAQNILTANHKYSKYKLPAALAVLVIFHCVGLWGMLFSSDVASFQKLTPLNLILTNVLLFAFHRNWNFTFILFAVVVAVVGFMAEVVGVHTGLLFGNYAYGASLGTKVWEVPLLIGLNWLMLVYTTGHIANQLKVPKLIKALIGAALMVLLDFLIEPVAMKYDFWDWKDAVIPASNFAGWLVLAFLLHIYFQTTAIFKKNVLAPAVYVIQLLFFLTLYLNI</sequence>
<dbReference type="OrthoDB" id="9811293at2"/>
<dbReference type="PANTHER" id="PTHR39419">
    <property type="entry name" value="SLL0814 PROTEIN"/>
    <property type="match status" value="1"/>
</dbReference>
<comment type="caution">
    <text evidence="2">The sequence shown here is derived from an EMBL/GenBank/DDBJ whole genome shotgun (WGS) entry which is preliminary data.</text>
</comment>
<dbReference type="PANTHER" id="PTHR39419:SF1">
    <property type="entry name" value="SLL0814 PROTEIN"/>
    <property type="match status" value="1"/>
</dbReference>
<name>A0A364RJ51_9BACT</name>
<keyword evidence="3" id="KW-1185">Reference proteome</keyword>
<dbReference type="Proteomes" id="UP000251692">
    <property type="component" value="Unassembled WGS sequence"/>
</dbReference>
<proteinExistence type="predicted"/>
<gene>
    <name evidence="2" type="ORF">DP923_04480</name>
</gene>
<feature type="transmembrane region" description="Helical" evidence="1">
    <location>
        <begin position="46"/>
        <end position="65"/>
    </location>
</feature>
<keyword evidence="1" id="KW-0472">Membrane</keyword>
<reference evidence="2 3" key="1">
    <citation type="submission" date="2018-06" db="EMBL/GenBank/DDBJ databases">
        <authorList>
            <person name="Liu Z.-W."/>
        </authorList>
    </citation>
    <scope>NUCLEOTIDE SEQUENCE [LARGE SCALE GENOMIC DNA]</scope>
    <source>
        <strain evidence="2 3">2b14</strain>
    </source>
</reference>
<feature type="transmembrane region" description="Helical" evidence="1">
    <location>
        <begin position="204"/>
        <end position="222"/>
    </location>
</feature>
<dbReference type="InterPro" id="IPR007354">
    <property type="entry name" value="CruF-like"/>
</dbReference>
<dbReference type="RefSeq" id="WP_112304584.1">
    <property type="nucleotide sequence ID" value="NZ_QMDV01000001.1"/>
</dbReference>
<keyword evidence="1" id="KW-0812">Transmembrane</keyword>
<evidence type="ECO:0000256" key="1">
    <source>
        <dbReference type="SAM" id="Phobius"/>
    </source>
</evidence>
<reference evidence="2 3" key="2">
    <citation type="submission" date="2018-07" db="EMBL/GenBank/DDBJ databases">
        <title>Pontibacter sp. 2b14 genomic sequence and assembly.</title>
        <authorList>
            <person name="Du Z.-J."/>
        </authorList>
    </citation>
    <scope>NUCLEOTIDE SEQUENCE [LARGE SCALE GENOMIC DNA]</scope>
    <source>
        <strain evidence="2 3">2b14</strain>
    </source>
</reference>
<feature type="transmembrane region" description="Helical" evidence="1">
    <location>
        <begin position="173"/>
        <end position="192"/>
    </location>
</feature>
<dbReference type="AlphaFoldDB" id="A0A364RJ51"/>
<protein>
    <submittedName>
        <fullName evidence="2">Carotenoid biosynthesis protein</fullName>
    </submittedName>
</protein>
<accession>A0A364RJ51</accession>
<evidence type="ECO:0000313" key="3">
    <source>
        <dbReference type="Proteomes" id="UP000251692"/>
    </source>
</evidence>
<organism evidence="2 3">
    <name type="scientific">Pontibacter arcticus</name>
    <dbReference type="NCBI Taxonomy" id="2080288"/>
    <lineage>
        <taxon>Bacteria</taxon>
        <taxon>Pseudomonadati</taxon>
        <taxon>Bacteroidota</taxon>
        <taxon>Cytophagia</taxon>
        <taxon>Cytophagales</taxon>
        <taxon>Hymenobacteraceae</taxon>
        <taxon>Pontibacter</taxon>
    </lineage>
</organism>
<dbReference type="Pfam" id="PF04240">
    <property type="entry name" value="Caroten_synth"/>
    <property type="match status" value="1"/>
</dbReference>
<feature type="transmembrane region" description="Helical" evidence="1">
    <location>
        <begin position="20"/>
        <end position="40"/>
    </location>
</feature>